<dbReference type="Proteomes" id="UP001164746">
    <property type="component" value="Chromosome 15"/>
</dbReference>
<dbReference type="InterPro" id="IPR011701">
    <property type="entry name" value="MFS"/>
</dbReference>
<dbReference type="EMBL" id="CP111026">
    <property type="protein sequence ID" value="WAR28885.1"/>
    <property type="molecule type" value="Genomic_DNA"/>
</dbReference>
<feature type="transmembrane region" description="Helical" evidence="2">
    <location>
        <begin position="266"/>
        <end position="291"/>
    </location>
</feature>
<sequence length="466" mass="50247">MGVGAKCFGILMEEFVDYFNVPVAVAASAMGVAGGMYTIAAPMCIAAGQHFTQRKVVMLGGLIGGIGLALCGLLFSIEWVILMFGCLYGFGNACLFGNGLVMLGQYFKKRRGLANGLALSGASIGQFALPPLLQFLLDTYTLKKQPKKLQGPETDKLLDSKTGEDIKITLTKHKANGDDISETKGNIEDGKVDDGANGELRSRYFDSKQESIVFGSVDSLHTVAVETDMKTESNDTNNEHEKKNKENKCISFLCGLIDFSVLKSDVVILLVIVSFLIFFGVFNFIIFMPASAANKGYSKYDKAILVSISGVCDLIGRVLVGVAGDFELVARYKILATASLLNGFAILGFGFASQYEVMALFVGFYGFLGGCYVSINAPVVIDLVGLQSMPKVLGVLLFIQGLGAAIGQPVLGAIRDAHGSYLPVNIICSLCAITGSLLLYMYPIVRRREEKRAEQKPEFEITLELH</sequence>
<keyword evidence="2" id="KW-0812">Transmembrane</keyword>
<keyword evidence="2" id="KW-0472">Membrane</keyword>
<gene>
    <name evidence="4" type="ORF">MAR_014589</name>
</gene>
<dbReference type="InterPro" id="IPR020846">
    <property type="entry name" value="MFS_dom"/>
</dbReference>
<evidence type="ECO:0000256" key="1">
    <source>
        <dbReference type="ARBA" id="ARBA00004141"/>
    </source>
</evidence>
<dbReference type="InterPro" id="IPR036259">
    <property type="entry name" value="MFS_trans_sf"/>
</dbReference>
<feature type="transmembrane region" description="Helical" evidence="2">
    <location>
        <begin position="393"/>
        <end position="414"/>
    </location>
</feature>
<proteinExistence type="predicted"/>
<evidence type="ECO:0000313" key="4">
    <source>
        <dbReference type="EMBL" id="WAR28885.1"/>
    </source>
</evidence>
<reference evidence="4" key="1">
    <citation type="submission" date="2022-11" db="EMBL/GenBank/DDBJ databases">
        <title>Centuries of genome instability and evolution in soft-shell clam transmissible cancer (bioRxiv).</title>
        <authorList>
            <person name="Hart S.F.M."/>
            <person name="Yonemitsu M.A."/>
            <person name="Giersch R.M."/>
            <person name="Beal B.F."/>
            <person name="Arriagada G."/>
            <person name="Davis B.W."/>
            <person name="Ostrander E.A."/>
            <person name="Goff S.P."/>
            <person name="Metzger M.J."/>
        </authorList>
    </citation>
    <scope>NUCLEOTIDE SEQUENCE</scope>
    <source>
        <strain evidence="4">MELC-2E11</strain>
        <tissue evidence="4">Siphon/mantle</tissue>
    </source>
</reference>
<organism evidence="4 5">
    <name type="scientific">Mya arenaria</name>
    <name type="common">Soft-shell clam</name>
    <dbReference type="NCBI Taxonomy" id="6604"/>
    <lineage>
        <taxon>Eukaryota</taxon>
        <taxon>Metazoa</taxon>
        <taxon>Spiralia</taxon>
        <taxon>Lophotrochozoa</taxon>
        <taxon>Mollusca</taxon>
        <taxon>Bivalvia</taxon>
        <taxon>Autobranchia</taxon>
        <taxon>Heteroconchia</taxon>
        <taxon>Euheterodonta</taxon>
        <taxon>Imparidentia</taxon>
        <taxon>Neoheterodontei</taxon>
        <taxon>Myida</taxon>
        <taxon>Myoidea</taxon>
        <taxon>Myidae</taxon>
        <taxon>Mya</taxon>
    </lineage>
</organism>
<dbReference type="PANTHER" id="PTHR11360">
    <property type="entry name" value="MONOCARBOXYLATE TRANSPORTER"/>
    <property type="match status" value="1"/>
</dbReference>
<name>A0ABY7G372_MYAAR</name>
<evidence type="ECO:0000313" key="5">
    <source>
        <dbReference type="Proteomes" id="UP001164746"/>
    </source>
</evidence>
<feature type="transmembrane region" description="Helical" evidence="2">
    <location>
        <begin position="420"/>
        <end position="442"/>
    </location>
</feature>
<feature type="transmembrane region" description="Helical" evidence="2">
    <location>
        <begin position="303"/>
        <end position="322"/>
    </location>
</feature>
<feature type="domain" description="Major facilitator superfamily (MFS) profile" evidence="3">
    <location>
        <begin position="266"/>
        <end position="466"/>
    </location>
</feature>
<dbReference type="Pfam" id="PF07690">
    <property type="entry name" value="MFS_1"/>
    <property type="match status" value="2"/>
</dbReference>
<feature type="transmembrane region" description="Helical" evidence="2">
    <location>
        <begin position="21"/>
        <end position="44"/>
    </location>
</feature>
<comment type="subcellular location">
    <subcellularLocation>
        <location evidence="1">Membrane</location>
        <topology evidence="1">Multi-pass membrane protein</topology>
    </subcellularLocation>
</comment>
<dbReference type="PROSITE" id="PS50850">
    <property type="entry name" value="MFS"/>
    <property type="match status" value="1"/>
</dbReference>
<dbReference type="PANTHER" id="PTHR11360:SF306">
    <property type="entry name" value="RE01051P"/>
    <property type="match status" value="1"/>
</dbReference>
<dbReference type="Gene3D" id="1.20.1250.20">
    <property type="entry name" value="MFS general substrate transporter like domains"/>
    <property type="match status" value="2"/>
</dbReference>
<dbReference type="SUPFAM" id="SSF103473">
    <property type="entry name" value="MFS general substrate transporter"/>
    <property type="match status" value="2"/>
</dbReference>
<feature type="transmembrane region" description="Helical" evidence="2">
    <location>
        <begin position="334"/>
        <end position="352"/>
    </location>
</feature>
<feature type="transmembrane region" description="Helical" evidence="2">
    <location>
        <begin position="81"/>
        <end position="103"/>
    </location>
</feature>
<feature type="transmembrane region" description="Helical" evidence="2">
    <location>
        <begin position="56"/>
        <end position="75"/>
    </location>
</feature>
<keyword evidence="5" id="KW-1185">Reference proteome</keyword>
<protein>
    <submittedName>
        <fullName evidence="4">MOT12-like protein</fullName>
    </submittedName>
</protein>
<feature type="transmembrane region" description="Helical" evidence="2">
    <location>
        <begin position="358"/>
        <end position="381"/>
    </location>
</feature>
<evidence type="ECO:0000256" key="2">
    <source>
        <dbReference type="SAM" id="Phobius"/>
    </source>
</evidence>
<keyword evidence="2" id="KW-1133">Transmembrane helix</keyword>
<evidence type="ECO:0000259" key="3">
    <source>
        <dbReference type="PROSITE" id="PS50850"/>
    </source>
</evidence>
<dbReference type="InterPro" id="IPR050327">
    <property type="entry name" value="Proton-linked_MCT"/>
</dbReference>
<accession>A0ABY7G372</accession>